<dbReference type="EMBL" id="QXFZ01001540">
    <property type="protein sequence ID" value="KAE9088758.1"/>
    <property type="molecule type" value="Genomic_DNA"/>
</dbReference>
<evidence type="ECO:0000313" key="9">
    <source>
        <dbReference type="EMBL" id="KAE9291976.1"/>
    </source>
</evidence>
<evidence type="ECO:0000313" key="14">
    <source>
        <dbReference type="Proteomes" id="UP000440367"/>
    </source>
</evidence>
<proteinExistence type="predicted"/>
<dbReference type="EMBL" id="QXFX01000126">
    <property type="protein sequence ID" value="KAE9130417.1"/>
    <property type="molecule type" value="Genomic_DNA"/>
</dbReference>
<evidence type="ECO:0000313" key="17">
    <source>
        <dbReference type="Proteomes" id="UP000476176"/>
    </source>
</evidence>
<feature type="signal peptide" evidence="1">
    <location>
        <begin position="1"/>
        <end position="27"/>
    </location>
</feature>
<evidence type="ECO:0000313" key="4">
    <source>
        <dbReference type="EMBL" id="KAE9130417.1"/>
    </source>
</evidence>
<dbReference type="Proteomes" id="UP000488956">
    <property type="component" value="Unassembled WGS sequence"/>
</dbReference>
<evidence type="ECO:0000313" key="11">
    <source>
        <dbReference type="Proteomes" id="UP000429523"/>
    </source>
</evidence>
<evidence type="ECO:0000313" key="13">
    <source>
        <dbReference type="Proteomes" id="UP000437068"/>
    </source>
</evidence>
<evidence type="ECO:0000313" key="6">
    <source>
        <dbReference type="EMBL" id="KAE9185755.1"/>
    </source>
</evidence>
<evidence type="ECO:0000313" key="3">
    <source>
        <dbReference type="EMBL" id="KAE9088758.1"/>
    </source>
</evidence>
<accession>A0A6A3EA10</accession>
<evidence type="ECO:0000313" key="18">
    <source>
        <dbReference type="Proteomes" id="UP000486351"/>
    </source>
</evidence>
<dbReference type="EMBL" id="QXFY01001481">
    <property type="protein sequence ID" value="KAE9316730.1"/>
    <property type="molecule type" value="Genomic_DNA"/>
</dbReference>
<dbReference type="Proteomes" id="UP000433483">
    <property type="component" value="Unassembled WGS sequence"/>
</dbReference>
<dbReference type="Proteomes" id="UP000441208">
    <property type="component" value="Unassembled WGS sequence"/>
</dbReference>
<dbReference type="AlphaFoldDB" id="A0A6A3EA10"/>
<dbReference type="Proteomes" id="UP000486351">
    <property type="component" value="Unassembled WGS sequence"/>
</dbReference>
<evidence type="ECO:0000313" key="2">
    <source>
        <dbReference type="EMBL" id="KAE8929177.1"/>
    </source>
</evidence>
<name>A0A6A3EA10_9STRA</name>
<keyword evidence="12" id="KW-1185">Reference proteome</keyword>
<feature type="chain" id="PRO_5036163637" evidence="1">
    <location>
        <begin position="28"/>
        <end position="82"/>
    </location>
</feature>
<dbReference type="EMBL" id="QXGE01001489">
    <property type="protein sequence ID" value="KAE9291976.1"/>
    <property type="molecule type" value="Genomic_DNA"/>
</dbReference>
<gene>
    <name evidence="9" type="ORF">PF001_g18921</name>
    <name evidence="7" type="ORF">PF002_g21207</name>
    <name evidence="8" type="ORF">PF004_g16970</name>
    <name evidence="6" type="ORF">PF005_g21129</name>
    <name evidence="5" type="ORF">PF006_g3354</name>
    <name evidence="3" type="ORF">PF007_g19853</name>
    <name evidence="10" type="ORF">PF008_g18931</name>
    <name evidence="2" type="ORF">PF009_g20702</name>
    <name evidence="4" type="ORF">PF010_g3842</name>
</gene>
<reference evidence="11 12" key="1">
    <citation type="submission" date="2018-08" db="EMBL/GenBank/DDBJ databases">
        <title>Genomic investigation of the strawberry pathogen Phytophthora fragariae indicates pathogenicity is determined by transcriptional variation in three key races.</title>
        <authorList>
            <person name="Adams T.M."/>
            <person name="Armitage A.D."/>
            <person name="Sobczyk M.K."/>
            <person name="Bates H.J."/>
            <person name="Dunwell J.M."/>
            <person name="Nellist C.F."/>
            <person name="Harrison R.J."/>
        </authorList>
    </citation>
    <scope>NUCLEOTIDE SEQUENCE [LARGE SCALE GENOMIC DNA]</scope>
    <source>
        <strain evidence="9 13">A4</strain>
        <strain evidence="7 14">BC-1</strain>
        <strain evidence="8 17">BC-23</strain>
        <strain evidence="6 12">NOV-27</strain>
        <strain evidence="5 15">NOV-5</strain>
        <strain evidence="3 16">NOV-71</strain>
        <strain evidence="10 18">NOV-77</strain>
        <strain evidence="2 11">NOV-9</strain>
        <strain evidence="4 19">ONT-3</strain>
    </source>
</reference>
<evidence type="ECO:0000256" key="1">
    <source>
        <dbReference type="SAM" id="SignalP"/>
    </source>
</evidence>
<dbReference type="EMBL" id="QXGB01001773">
    <property type="protein sequence ID" value="KAE9185755.1"/>
    <property type="molecule type" value="Genomic_DNA"/>
</dbReference>
<organism evidence="2 11">
    <name type="scientific">Phytophthora fragariae</name>
    <dbReference type="NCBI Taxonomy" id="53985"/>
    <lineage>
        <taxon>Eukaryota</taxon>
        <taxon>Sar</taxon>
        <taxon>Stramenopiles</taxon>
        <taxon>Oomycota</taxon>
        <taxon>Peronosporomycetes</taxon>
        <taxon>Peronosporales</taxon>
        <taxon>Peronosporaceae</taxon>
        <taxon>Phytophthora</taxon>
    </lineage>
</organism>
<evidence type="ECO:0000313" key="10">
    <source>
        <dbReference type="EMBL" id="KAE9316730.1"/>
    </source>
</evidence>
<dbReference type="Proteomes" id="UP000429523">
    <property type="component" value="Unassembled WGS sequence"/>
</dbReference>
<evidence type="ECO:0000313" key="7">
    <source>
        <dbReference type="EMBL" id="KAE9202571.1"/>
    </source>
</evidence>
<dbReference type="EMBL" id="QXGF01001563">
    <property type="protein sequence ID" value="KAE8929177.1"/>
    <property type="molecule type" value="Genomic_DNA"/>
</dbReference>
<dbReference type="EMBL" id="QXGA01000105">
    <property type="protein sequence ID" value="KAE9152441.1"/>
    <property type="molecule type" value="Genomic_DNA"/>
</dbReference>
<dbReference type="EMBL" id="QXGD01001607">
    <property type="protein sequence ID" value="KAE9202571.1"/>
    <property type="molecule type" value="Genomic_DNA"/>
</dbReference>
<evidence type="ECO:0000313" key="16">
    <source>
        <dbReference type="Proteomes" id="UP000441208"/>
    </source>
</evidence>
<dbReference type="EMBL" id="QXGC01001238">
    <property type="protein sequence ID" value="KAE9207683.1"/>
    <property type="molecule type" value="Genomic_DNA"/>
</dbReference>
<dbReference type="Proteomes" id="UP000440732">
    <property type="component" value="Unassembled WGS sequence"/>
</dbReference>
<dbReference type="Proteomes" id="UP000437068">
    <property type="component" value="Unassembled WGS sequence"/>
</dbReference>
<evidence type="ECO:0000313" key="19">
    <source>
        <dbReference type="Proteomes" id="UP000488956"/>
    </source>
</evidence>
<dbReference type="Proteomes" id="UP000476176">
    <property type="component" value="Unassembled WGS sequence"/>
</dbReference>
<protein>
    <submittedName>
        <fullName evidence="2">Uncharacterized protein</fullName>
    </submittedName>
</protein>
<evidence type="ECO:0000313" key="5">
    <source>
        <dbReference type="EMBL" id="KAE9152441.1"/>
    </source>
</evidence>
<evidence type="ECO:0000313" key="12">
    <source>
        <dbReference type="Proteomes" id="UP000433483"/>
    </source>
</evidence>
<dbReference type="Proteomes" id="UP000440367">
    <property type="component" value="Unassembled WGS sequence"/>
</dbReference>
<comment type="caution">
    <text evidence="2">The sequence shown here is derived from an EMBL/GenBank/DDBJ whole genome shotgun (WGS) entry which is preliminary data.</text>
</comment>
<keyword evidence="1" id="KW-0732">Signal</keyword>
<evidence type="ECO:0000313" key="8">
    <source>
        <dbReference type="EMBL" id="KAE9207683.1"/>
    </source>
</evidence>
<evidence type="ECO:0000313" key="15">
    <source>
        <dbReference type="Proteomes" id="UP000440732"/>
    </source>
</evidence>
<sequence length="82" mass="8450">MKSMLLLLPCALIGVLLVHIMISGTTPGSCSNRRVNHSPAGGRPPGPCAACRPPDPCAGCCAPGSSWGRLGCPMFHFDSRGC</sequence>